<evidence type="ECO:0000256" key="1">
    <source>
        <dbReference type="SAM" id="MobiDB-lite"/>
    </source>
</evidence>
<evidence type="ECO:0000313" key="4">
    <source>
        <dbReference type="Proteomes" id="UP000268321"/>
    </source>
</evidence>
<proteinExistence type="predicted"/>
<keyword evidence="4" id="KW-1185">Reference proteome</keyword>
<dbReference type="Proteomes" id="UP000268321">
    <property type="component" value="Unassembled WGS sequence"/>
</dbReference>
<feature type="compositionally biased region" description="Basic residues" evidence="1">
    <location>
        <begin position="91"/>
        <end position="117"/>
    </location>
</feature>
<feature type="compositionally biased region" description="Basic and acidic residues" evidence="1">
    <location>
        <begin position="77"/>
        <end position="90"/>
    </location>
</feature>
<gene>
    <name evidence="3" type="ORF">METBISCDRAFT_23283</name>
</gene>
<feature type="compositionally biased region" description="Basic and acidic residues" evidence="1">
    <location>
        <begin position="43"/>
        <end position="52"/>
    </location>
</feature>
<feature type="region of interest" description="Disordered" evidence="1">
    <location>
        <begin position="43"/>
        <end position="123"/>
    </location>
</feature>
<reference evidence="4" key="1">
    <citation type="journal article" date="2018" name="Nat. Microbiol.">
        <title>Leveraging single-cell genomics to expand the fungal tree of life.</title>
        <authorList>
            <person name="Ahrendt S.R."/>
            <person name="Quandt C.A."/>
            <person name="Ciobanu D."/>
            <person name="Clum A."/>
            <person name="Salamov A."/>
            <person name="Andreopoulos B."/>
            <person name="Cheng J.F."/>
            <person name="Woyke T."/>
            <person name="Pelin A."/>
            <person name="Henrissat B."/>
            <person name="Reynolds N.K."/>
            <person name="Benny G.L."/>
            <person name="Smith M.E."/>
            <person name="James T.Y."/>
            <person name="Grigoriev I.V."/>
        </authorList>
    </citation>
    <scope>NUCLEOTIDE SEQUENCE [LARGE SCALE GENOMIC DNA]</scope>
    <source>
        <strain evidence="4">Baker2002</strain>
    </source>
</reference>
<feature type="compositionally biased region" description="Low complexity" evidence="1">
    <location>
        <begin position="53"/>
        <end position="75"/>
    </location>
</feature>
<dbReference type="AlphaFoldDB" id="A0A4P9ZC67"/>
<dbReference type="PANTHER" id="PTHR28219">
    <property type="entry name" value="UPF0642 PROTEIN YBL028C"/>
    <property type="match status" value="1"/>
</dbReference>
<evidence type="ECO:0000313" key="3">
    <source>
        <dbReference type="EMBL" id="RKP30465.1"/>
    </source>
</evidence>
<accession>A0A4P9ZC67</accession>
<organism evidence="3 4">
    <name type="scientific">Metschnikowia bicuspidata</name>
    <dbReference type="NCBI Taxonomy" id="27322"/>
    <lineage>
        <taxon>Eukaryota</taxon>
        <taxon>Fungi</taxon>
        <taxon>Dikarya</taxon>
        <taxon>Ascomycota</taxon>
        <taxon>Saccharomycotina</taxon>
        <taxon>Pichiomycetes</taxon>
        <taxon>Metschnikowiaceae</taxon>
        <taxon>Metschnikowia</taxon>
    </lineage>
</organism>
<feature type="domain" description="DUF2423" evidence="2">
    <location>
        <begin position="1"/>
        <end position="44"/>
    </location>
</feature>
<evidence type="ECO:0000259" key="2">
    <source>
        <dbReference type="Pfam" id="PF10338"/>
    </source>
</evidence>
<dbReference type="EMBL" id="ML004458">
    <property type="protein sequence ID" value="RKP30465.1"/>
    <property type="molecule type" value="Genomic_DNA"/>
</dbReference>
<sequence length="123" mass="13897">MAKSLRSKPKLRAKSIKRNNEFAKFVDERDQRLFAKIQANLERQKAQAEAEAKATANEASNAVETAETAETDASAMGEDKPQEPAVEPKQHMPKNSKKEKKYRVRAGRNRKVGRQGRSRSLVF</sequence>
<name>A0A4P9ZC67_9ASCO</name>
<dbReference type="OrthoDB" id="4087970at2759"/>
<dbReference type="InterPro" id="IPR019434">
    <property type="entry name" value="DUF2423"/>
</dbReference>
<protein>
    <recommendedName>
        <fullName evidence="2">DUF2423 domain-containing protein</fullName>
    </recommendedName>
</protein>
<dbReference type="PANTHER" id="PTHR28219:SF1">
    <property type="entry name" value="UPF0642 PROTEIN YBL028C"/>
    <property type="match status" value="1"/>
</dbReference>
<dbReference type="GO" id="GO:0030687">
    <property type="term" value="C:preribosome, large subunit precursor"/>
    <property type="evidence" value="ECO:0007669"/>
    <property type="project" value="TreeGrafter"/>
</dbReference>
<dbReference type="Pfam" id="PF10338">
    <property type="entry name" value="YBL028C_N"/>
    <property type="match status" value="1"/>
</dbReference>